<name>A0A495D5X8_9PROT</name>
<dbReference type="AlphaFoldDB" id="A0A495D5X8"/>
<dbReference type="InterPro" id="IPR025403">
    <property type="entry name" value="TgpA-like_C"/>
</dbReference>
<feature type="domain" description="Protein-glutamine gamma-glutamyltransferase-like C-terminal" evidence="2">
    <location>
        <begin position="183"/>
        <end position="245"/>
    </location>
</feature>
<evidence type="ECO:0000313" key="3">
    <source>
        <dbReference type="EMBL" id="RKQ96232.1"/>
    </source>
</evidence>
<evidence type="ECO:0000259" key="2">
    <source>
        <dbReference type="Pfam" id="PF13559"/>
    </source>
</evidence>
<protein>
    <submittedName>
        <fullName evidence="3">Uncharacterized protein DUF4129</fullName>
    </submittedName>
</protein>
<feature type="transmembrane region" description="Helical" evidence="1">
    <location>
        <begin position="96"/>
        <end position="123"/>
    </location>
</feature>
<sequence length="258" mass="27572">MASSPRPDTASRTASRLRPWLWLLAVVGLTVLAMWTWQMLAGPSTEGAAALTGDYADLARSRGLQVELDYLDAEADWRALADLPDPSDDIGMSFPWLAGLTMVMVIKWVVIGLAVGVLAYIVYLAIRHGAGLRVATRQVAAVGDHDGPGKGGLPAGELPLLSLEEIARLADAAKALGALQRLVLVAAAEATGSVLRRSETAREALRRLPRDWGHYDKVARLVQIAEQVRYAGRPIEQDGLDGLIADARLVLGARVAVS</sequence>
<dbReference type="OrthoDB" id="7706243at2"/>
<dbReference type="RefSeq" id="WP_121211846.1">
    <property type="nucleotide sequence ID" value="NZ_RBIM01000005.1"/>
</dbReference>
<feature type="transmembrane region" description="Helical" evidence="1">
    <location>
        <begin position="20"/>
        <end position="37"/>
    </location>
</feature>
<dbReference type="Pfam" id="PF13559">
    <property type="entry name" value="DUF4129"/>
    <property type="match status" value="1"/>
</dbReference>
<comment type="caution">
    <text evidence="3">The sequence shown here is derived from an EMBL/GenBank/DDBJ whole genome shotgun (WGS) entry which is preliminary data.</text>
</comment>
<dbReference type="EMBL" id="RBIM01000005">
    <property type="protein sequence ID" value="RKQ96232.1"/>
    <property type="molecule type" value="Genomic_DNA"/>
</dbReference>
<keyword evidence="1" id="KW-0472">Membrane</keyword>
<accession>A0A495D5X8</accession>
<proteinExistence type="predicted"/>
<gene>
    <name evidence="3" type="ORF">C7435_2484</name>
</gene>
<keyword evidence="1" id="KW-0812">Transmembrane</keyword>
<organism evidence="3 4">
    <name type="scientific">Maricaulis maris</name>
    <dbReference type="NCBI Taxonomy" id="74318"/>
    <lineage>
        <taxon>Bacteria</taxon>
        <taxon>Pseudomonadati</taxon>
        <taxon>Pseudomonadota</taxon>
        <taxon>Alphaproteobacteria</taxon>
        <taxon>Maricaulales</taxon>
        <taxon>Maricaulaceae</taxon>
        <taxon>Maricaulis</taxon>
    </lineage>
</organism>
<keyword evidence="1" id="KW-1133">Transmembrane helix</keyword>
<evidence type="ECO:0000313" key="4">
    <source>
        <dbReference type="Proteomes" id="UP000273675"/>
    </source>
</evidence>
<reference evidence="3 4" key="1">
    <citation type="submission" date="2018-10" db="EMBL/GenBank/DDBJ databases">
        <title>Genomic Encyclopedia of Type Strains, Phase IV (KMG-IV): sequencing the most valuable type-strain genomes for metagenomic binning, comparative biology and taxonomic classification.</title>
        <authorList>
            <person name="Goeker M."/>
        </authorList>
    </citation>
    <scope>NUCLEOTIDE SEQUENCE [LARGE SCALE GENOMIC DNA]</scope>
    <source>
        <strain evidence="3 4">DSM 4734</strain>
    </source>
</reference>
<dbReference type="Proteomes" id="UP000273675">
    <property type="component" value="Unassembled WGS sequence"/>
</dbReference>
<evidence type="ECO:0000256" key="1">
    <source>
        <dbReference type="SAM" id="Phobius"/>
    </source>
</evidence>